<dbReference type="EMBL" id="NSGH01000001">
    <property type="protein sequence ID" value="PBB07002.1"/>
    <property type="molecule type" value="Genomic_DNA"/>
</dbReference>
<dbReference type="SUPFAM" id="SSF51735">
    <property type="entry name" value="NAD(P)-binding Rossmann-fold domains"/>
    <property type="match status" value="1"/>
</dbReference>
<feature type="domain" description="NAD(P)-binding" evidence="1">
    <location>
        <begin position="36"/>
        <end position="226"/>
    </location>
</feature>
<comment type="caution">
    <text evidence="2">The sequence shown here is derived from an EMBL/GenBank/DDBJ whole genome shotgun (WGS) entry which is preliminary data.</text>
</comment>
<name>A0ABX4HUU9_9BACI</name>
<organism evidence="2 3">
    <name type="scientific">Salimicrobium humidisoli</name>
    <dbReference type="NCBI Taxonomy" id="2029857"/>
    <lineage>
        <taxon>Bacteria</taxon>
        <taxon>Bacillati</taxon>
        <taxon>Bacillota</taxon>
        <taxon>Bacilli</taxon>
        <taxon>Bacillales</taxon>
        <taxon>Bacillaceae</taxon>
        <taxon>Salimicrobium</taxon>
    </lineage>
</organism>
<gene>
    <name evidence="2" type="ORF">CKW00_00675</name>
</gene>
<dbReference type="Gene3D" id="3.40.50.720">
    <property type="entry name" value="NAD(P)-binding Rossmann-like Domain"/>
    <property type="match status" value="1"/>
</dbReference>
<protein>
    <recommendedName>
        <fullName evidence="1">NAD(P)-binding domain-containing protein</fullName>
    </recommendedName>
</protein>
<dbReference type="PANTHER" id="PTHR43355">
    <property type="entry name" value="FLAVIN REDUCTASE (NADPH)"/>
    <property type="match status" value="1"/>
</dbReference>
<dbReference type="InterPro" id="IPR036291">
    <property type="entry name" value="NAD(P)-bd_dom_sf"/>
</dbReference>
<dbReference type="Pfam" id="PF13460">
    <property type="entry name" value="NAD_binding_10"/>
    <property type="match status" value="1"/>
</dbReference>
<reference evidence="2 3" key="1">
    <citation type="submission" date="2017-08" db="EMBL/GenBank/DDBJ databases">
        <title>Salimicrobium alkalisoli sp. nov., isolated from saline alkaline soil.</title>
        <authorList>
            <person name="Zhang G."/>
            <person name="Xiong Q."/>
        </authorList>
    </citation>
    <scope>NUCLEOTIDE SEQUENCE [LARGE SCALE GENOMIC DNA]</scope>
    <source>
        <strain evidence="2 3">WN024</strain>
    </source>
</reference>
<keyword evidence="3" id="KW-1185">Reference proteome</keyword>
<dbReference type="PANTHER" id="PTHR43355:SF2">
    <property type="entry name" value="FLAVIN REDUCTASE (NADPH)"/>
    <property type="match status" value="1"/>
</dbReference>
<dbReference type="Proteomes" id="UP000217561">
    <property type="component" value="Unassembled WGS sequence"/>
</dbReference>
<evidence type="ECO:0000313" key="3">
    <source>
        <dbReference type="Proteomes" id="UP000217561"/>
    </source>
</evidence>
<dbReference type="InterPro" id="IPR051606">
    <property type="entry name" value="Polyketide_Oxido-like"/>
</dbReference>
<evidence type="ECO:0000313" key="2">
    <source>
        <dbReference type="EMBL" id="PBB07002.1"/>
    </source>
</evidence>
<accession>A0ABX4HUU9</accession>
<proteinExistence type="predicted"/>
<dbReference type="InterPro" id="IPR016040">
    <property type="entry name" value="NAD(P)-bd_dom"/>
</dbReference>
<sequence>MPHKLLVVSEKVIWENERSTVCKEKGEVTVKIAVFGGTGSTGLRLIDKLLGRGHEVYAYARSPEKLYPMEHDRLAVVEGTLDEREKIRETVDGMDAVISLLGPSGRVKRQTLSEGVINIVETMGETDTKRFVSITTGIVKDPNDEKDYRRNTVASALRLGFANNQREIERMATAIRSTDLDWTLVRAGFLTDKAEKPLKIGYLGKHEVGMSVSRASAAQFLADLAETNDYVRESPVVSN</sequence>
<evidence type="ECO:0000259" key="1">
    <source>
        <dbReference type="Pfam" id="PF13460"/>
    </source>
</evidence>